<evidence type="ECO:0000313" key="1">
    <source>
        <dbReference type="EMBL" id="KAF1021480.1"/>
    </source>
</evidence>
<dbReference type="InterPro" id="IPR015424">
    <property type="entry name" value="PyrdxlP-dep_Trfase"/>
</dbReference>
<gene>
    <name evidence="1" type="primary">bioA</name>
    <name evidence="1" type="ORF">GAK30_01830</name>
</gene>
<dbReference type="EMBL" id="WNDQ01000021">
    <property type="protein sequence ID" value="KAF1021480.1"/>
    <property type="molecule type" value="Genomic_DNA"/>
</dbReference>
<comment type="caution">
    <text evidence="1">The sequence shown here is derived from an EMBL/GenBank/DDBJ whole genome shotgun (WGS) entry which is preliminary data.</text>
</comment>
<dbReference type="AlphaFoldDB" id="A0A7V8FP79"/>
<name>A0A7V8FP79_9BURK</name>
<dbReference type="InterPro" id="IPR015422">
    <property type="entry name" value="PyrdxlP-dep_Trfase_small"/>
</dbReference>
<sequence>MGDSRHRGLLGALELVSDKASKRGFDAGLGLADRIAASAYRHGIVFRAFADNILGFAPALTYTDDEFAQLFERLTKTLDDVLAAPDVRAALAS</sequence>
<dbReference type="GO" id="GO:0008483">
    <property type="term" value="F:transaminase activity"/>
    <property type="evidence" value="ECO:0007669"/>
    <property type="project" value="UniProtKB-KW"/>
</dbReference>
<evidence type="ECO:0000313" key="2">
    <source>
        <dbReference type="Proteomes" id="UP000461670"/>
    </source>
</evidence>
<keyword evidence="1" id="KW-0032">Aminotransferase</keyword>
<reference evidence="2" key="1">
    <citation type="journal article" date="2020" name="MBio">
        <title>Horizontal gene transfer to a defensive symbiont with a reduced genome amongst a multipartite beetle microbiome.</title>
        <authorList>
            <person name="Waterworth S.C."/>
            <person name="Florez L.V."/>
            <person name="Rees E.R."/>
            <person name="Hertweck C."/>
            <person name="Kaltenpoth M."/>
            <person name="Kwan J.C."/>
        </authorList>
    </citation>
    <scope>NUCLEOTIDE SEQUENCE [LARGE SCALE GENOMIC DNA]</scope>
</reference>
<protein>
    <submittedName>
        <fullName evidence="1">Adenosylmethionine-8-amino-7-oxononanoate aminotransferase</fullName>
    </submittedName>
</protein>
<organism evidence="1 2">
    <name type="scientific">Paracidovorax wautersii</name>
    <dbReference type="NCBI Taxonomy" id="1177982"/>
    <lineage>
        <taxon>Bacteria</taxon>
        <taxon>Pseudomonadati</taxon>
        <taxon>Pseudomonadota</taxon>
        <taxon>Betaproteobacteria</taxon>
        <taxon>Burkholderiales</taxon>
        <taxon>Comamonadaceae</taxon>
        <taxon>Paracidovorax</taxon>
    </lineage>
</organism>
<proteinExistence type="predicted"/>
<keyword evidence="1" id="KW-0808">Transferase</keyword>
<dbReference type="SUPFAM" id="SSF53383">
    <property type="entry name" value="PLP-dependent transferases"/>
    <property type="match status" value="1"/>
</dbReference>
<dbReference type="Gene3D" id="3.90.1150.10">
    <property type="entry name" value="Aspartate Aminotransferase, domain 1"/>
    <property type="match status" value="1"/>
</dbReference>
<accession>A0A7V8FP79</accession>
<dbReference type="Proteomes" id="UP000461670">
    <property type="component" value="Unassembled WGS sequence"/>
</dbReference>